<organism evidence="1 2">
    <name type="scientific">Neorhodopirellula lusitana</name>
    <dbReference type="NCBI Taxonomy" id="445327"/>
    <lineage>
        <taxon>Bacteria</taxon>
        <taxon>Pseudomonadati</taxon>
        <taxon>Planctomycetota</taxon>
        <taxon>Planctomycetia</taxon>
        <taxon>Pirellulales</taxon>
        <taxon>Pirellulaceae</taxon>
        <taxon>Neorhodopirellula</taxon>
    </lineage>
</organism>
<proteinExistence type="predicted"/>
<gene>
    <name evidence="1" type="ORF">SAMN06265222_105221</name>
</gene>
<evidence type="ECO:0000313" key="2">
    <source>
        <dbReference type="Proteomes" id="UP001158067"/>
    </source>
</evidence>
<dbReference type="Proteomes" id="UP001158067">
    <property type="component" value="Unassembled WGS sequence"/>
</dbReference>
<name>A0ABY1Q574_9BACT</name>
<protein>
    <recommendedName>
        <fullName evidence="3">HEPN domain-containing protein</fullName>
    </recommendedName>
</protein>
<evidence type="ECO:0008006" key="3">
    <source>
        <dbReference type="Google" id="ProtNLM"/>
    </source>
</evidence>
<dbReference type="EMBL" id="FXUG01000005">
    <property type="protein sequence ID" value="SMP56845.1"/>
    <property type="molecule type" value="Genomic_DNA"/>
</dbReference>
<accession>A0ABY1Q574</accession>
<comment type="caution">
    <text evidence="1">The sequence shown here is derived from an EMBL/GenBank/DDBJ whole genome shotgun (WGS) entry which is preliminary data.</text>
</comment>
<evidence type="ECO:0000313" key="1">
    <source>
        <dbReference type="EMBL" id="SMP56845.1"/>
    </source>
</evidence>
<sequence length="38" mass="4319">MPQFREACVWAKAQQFGEAFLLAREVSLEAFEFGKLVA</sequence>
<reference evidence="1 2" key="1">
    <citation type="submission" date="2017-05" db="EMBL/GenBank/DDBJ databases">
        <authorList>
            <person name="Varghese N."/>
            <person name="Submissions S."/>
        </authorList>
    </citation>
    <scope>NUCLEOTIDE SEQUENCE [LARGE SCALE GENOMIC DNA]</scope>
    <source>
        <strain evidence="1 2">DSM 25457</strain>
    </source>
</reference>
<keyword evidence="2" id="KW-1185">Reference proteome</keyword>